<name>A0A1B8GUK6_9PEZI</name>
<dbReference type="SUPFAM" id="SSF56219">
    <property type="entry name" value="DNase I-like"/>
    <property type="match status" value="1"/>
</dbReference>
<dbReference type="EMBL" id="KV460212">
    <property type="protein sequence ID" value="OBT99480.1"/>
    <property type="molecule type" value="Genomic_DNA"/>
</dbReference>
<dbReference type="GeneID" id="28836252"/>
<evidence type="ECO:0000256" key="1">
    <source>
        <dbReference type="SAM" id="MobiDB-lite"/>
    </source>
</evidence>
<feature type="domain" description="Inositol polyphosphate-related phosphatase" evidence="2">
    <location>
        <begin position="48"/>
        <end position="476"/>
    </location>
</feature>
<gene>
    <name evidence="3" type="ORF">VE01_02866</name>
</gene>
<feature type="region of interest" description="Disordered" evidence="1">
    <location>
        <begin position="341"/>
        <end position="384"/>
    </location>
</feature>
<reference evidence="3 4" key="1">
    <citation type="submission" date="2016-03" db="EMBL/GenBank/DDBJ databases">
        <title>Comparative genomics of Pseudogymnoascus destructans, the fungus causing white-nose syndrome of bats.</title>
        <authorList>
            <person name="Palmer J.M."/>
            <person name="Drees K.P."/>
            <person name="Foster J.T."/>
            <person name="Lindner D.L."/>
        </authorList>
    </citation>
    <scope>NUCLEOTIDE SEQUENCE [LARGE SCALE GENOMIC DNA]</scope>
    <source>
        <strain evidence="3 4">UAMH 10579</strain>
    </source>
</reference>
<dbReference type="Gene3D" id="3.60.10.10">
    <property type="entry name" value="Endonuclease/exonuclease/phosphatase"/>
    <property type="match status" value="1"/>
</dbReference>
<dbReference type="RefSeq" id="XP_018133213.1">
    <property type="nucleotide sequence ID" value="XM_018272370.1"/>
</dbReference>
<dbReference type="InterPro" id="IPR013783">
    <property type="entry name" value="Ig-like_fold"/>
</dbReference>
<dbReference type="AlphaFoldDB" id="A0A1B8GUK6"/>
<dbReference type="GO" id="GO:0046856">
    <property type="term" value="P:phosphatidylinositol dephosphorylation"/>
    <property type="evidence" value="ECO:0007669"/>
    <property type="project" value="InterPro"/>
</dbReference>
<feature type="region of interest" description="Disordered" evidence="1">
    <location>
        <begin position="1"/>
        <end position="32"/>
    </location>
</feature>
<dbReference type="InterPro" id="IPR000300">
    <property type="entry name" value="IPPc"/>
</dbReference>
<proteinExistence type="predicted"/>
<dbReference type="Proteomes" id="UP000091956">
    <property type="component" value="Unassembled WGS sequence"/>
</dbReference>
<protein>
    <recommendedName>
        <fullName evidence="2">Inositol polyphosphate-related phosphatase domain-containing protein</fullName>
    </recommendedName>
</protein>
<keyword evidence="4" id="KW-1185">Reference proteome</keyword>
<dbReference type="Pfam" id="PF21310">
    <property type="entry name" value="OCRL-like_ASH"/>
    <property type="match status" value="1"/>
</dbReference>
<feature type="region of interest" description="Disordered" evidence="1">
    <location>
        <begin position="94"/>
        <end position="113"/>
    </location>
</feature>
<dbReference type="Gene3D" id="2.60.40.10">
    <property type="entry name" value="Immunoglobulins"/>
    <property type="match status" value="1"/>
</dbReference>
<feature type="compositionally biased region" description="Low complexity" evidence="1">
    <location>
        <begin position="1"/>
        <end position="16"/>
    </location>
</feature>
<dbReference type="SMART" id="SM00128">
    <property type="entry name" value="IPPc"/>
    <property type="match status" value="1"/>
</dbReference>
<feature type="compositionally biased region" description="Polar residues" evidence="1">
    <location>
        <begin position="354"/>
        <end position="365"/>
    </location>
</feature>
<dbReference type="STRING" id="342668.A0A1B8GUK6"/>
<dbReference type="PANTHER" id="PTHR11200:SF300">
    <property type="entry name" value="TYPE II INOSITOL 1,4,5-TRISPHOSPHATE 5-PHOSPHATASE"/>
    <property type="match status" value="1"/>
</dbReference>
<evidence type="ECO:0000313" key="4">
    <source>
        <dbReference type="Proteomes" id="UP000091956"/>
    </source>
</evidence>
<reference evidence="4" key="2">
    <citation type="journal article" date="2018" name="Nat. Commun.">
        <title>Extreme sensitivity to ultraviolet light in the fungal pathogen causing white-nose syndrome of bats.</title>
        <authorList>
            <person name="Palmer J.M."/>
            <person name="Drees K.P."/>
            <person name="Foster J.T."/>
            <person name="Lindner D.L."/>
        </authorList>
    </citation>
    <scope>NUCLEOTIDE SEQUENCE [LARGE SCALE GENOMIC DNA]</scope>
    <source>
        <strain evidence="4">UAMH 10579</strain>
    </source>
</reference>
<organism evidence="3 4">
    <name type="scientific">Pseudogymnoascus verrucosus</name>
    <dbReference type="NCBI Taxonomy" id="342668"/>
    <lineage>
        <taxon>Eukaryota</taxon>
        <taxon>Fungi</taxon>
        <taxon>Dikarya</taxon>
        <taxon>Ascomycota</taxon>
        <taxon>Pezizomycotina</taxon>
        <taxon>Leotiomycetes</taxon>
        <taxon>Thelebolales</taxon>
        <taxon>Thelebolaceae</taxon>
        <taxon>Pseudogymnoascus</taxon>
    </lineage>
</organism>
<feature type="compositionally biased region" description="Acidic residues" evidence="1">
    <location>
        <begin position="17"/>
        <end position="27"/>
    </location>
</feature>
<dbReference type="InterPro" id="IPR046985">
    <property type="entry name" value="IP5"/>
</dbReference>
<dbReference type="OrthoDB" id="7862313at2759"/>
<dbReference type="GO" id="GO:0004439">
    <property type="term" value="F:phosphatidylinositol-4,5-bisphosphate 5-phosphatase activity"/>
    <property type="evidence" value="ECO:0007669"/>
    <property type="project" value="TreeGrafter"/>
</dbReference>
<evidence type="ECO:0000259" key="2">
    <source>
        <dbReference type="SMART" id="SM00128"/>
    </source>
</evidence>
<dbReference type="InterPro" id="IPR048869">
    <property type="entry name" value="OCRL-1_2_ASH"/>
</dbReference>
<feature type="region of interest" description="Disordered" evidence="1">
    <location>
        <begin position="807"/>
        <end position="830"/>
    </location>
</feature>
<evidence type="ECO:0000313" key="3">
    <source>
        <dbReference type="EMBL" id="OBT99480.1"/>
    </source>
</evidence>
<dbReference type="PANTHER" id="PTHR11200">
    <property type="entry name" value="INOSITOL 5-PHOSPHATASE"/>
    <property type="match status" value="1"/>
</dbReference>
<dbReference type="InterPro" id="IPR036691">
    <property type="entry name" value="Endo/exonu/phosph_ase_sf"/>
</dbReference>
<accession>A0A1B8GUK6</accession>
<dbReference type="Pfam" id="PF22669">
    <property type="entry name" value="Exo_endo_phos2"/>
    <property type="match status" value="2"/>
</dbReference>
<sequence>MLSPSISRESSSFVEVSELDPDAEELESTPHSLSRAVYERRAEYTRSHSMKIKVGTWNVAACPGVHNDIRSWFVDGKGVDTKLAGLKISDPDGKNVKVQSKGDTGDPKSIPETPLGEEGIVLGGEHVGLYVLGLQEIVTLASAKEYIGRVYVDPEPLNKWKRALEEAVPDGYELIADTQMSGLLLLIYASPAIAPTVTSVSSVSVGTGIMGYLGNKGAVCTRIVLGETTRLAFINSHLASGTEKAHYERRCWDYNQITTRTKFDPVSVAGETSDIQEVIGDEDFAFWFGDLNFRLDGLPGDDIRRLLMLHARGEYAPGSSSRNYLESEIAKSEEPILIRHVESDDDEPIDLQAENPNTSSRSSSMDLPDPDDFLQDPHSDPTSLQATLDSLLPHDQLRRVQRQKKAFHDGWREGPITFIPTYKYDVGTFGVFDSGEKMRPPSWCDRILFRTRRDKSEYDGRVRDEEAARVKDEEMKSRGIEQAAQDEEVIFDYDPASDGVDTYGDYDEYDEGEDNGEDVTVKDEHADKLNLEIYTSHQRVTSSDHKPLDAVFTISYDAVVPELKSRVHQEVARELDRAENEHRPGVTILVEHSDFIDEAPGSQTTADAADGVNFGDVKYLYSKERSLTIANTGQVPATFAFISKPSRPGQPDQVAPSWLRPAFDSYDDDGAVKRLESEVTLEPGDTIMVTLEIYVQDFAQVRALNMGELQLDEVLILRVTDGRDYFIPVRGTWLQSCFGRTIDELIRIPEGGGARALRTPGHKDTAEQNTLSTVDSSTLTEAVPRELTKLTDTFEPLLERAIAEREMTGASETPVPDAWPFEPTTTSHSRSQTRANLLEALDTNTPLNASFPPGIREVEKLETTAEVLQLFVASLTDGIIPAAFWKTIDDDLAARKRAPTPDETRILTMVPLADSPPHSIALVHLVVRLGKVVSMRAPPPSSPVTEAKPSRFDFRQSMGYGRARRTTLTDDPSLAARRAIERRIAEVWAPVMIRGPEDVGEKERRASEARKRGVVEAFLAKE</sequence>